<accession>A0A7X2JI08</accession>
<evidence type="ECO:0000313" key="1">
    <source>
        <dbReference type="EMBL" id="MSD25833.1"/>
    </source>
</evidence>
<reference evidence="1 2" key="1">
    <citation type="journal article" date="2019" name="Nat. Med.">
        <title>A library of human gut bacterial isolates paired with longitudinal multiomics data enables mechanistic microbiome research.</title>
        <authorList>
            <person name="Poyet M."/>
            <person name="Groussin M."/>
            <person name="Gibbons S.M."/>
            <person name="Avila-Pacheco J."/>
            <person name="Jiang X."/>
            <person name="Kearney S.M."/>
            <person name="Perrotta A.R."/>
            <person name="Berdy B."/>
            <person name="Zhao S."/>
            <person name="Lieberman T.D."/>
            <person name="Swanson P.K."/>
            <person name="Smith M."/>
            <person name="Roesemann S."/>
            <person name="Alexander J.E."/>
            <person name="Rich S.A."/>
            <person name="Livny J."/>
            <person name="Vlamakis H."/>
            <person name="Clish C."/>
            <person name="Bullock K."/>
            <person name="Deik A."/>
            <person name="Scott J."/>
            <person name="Pierce K.A."/>
            <person name="Xavier R.J."/>
            <person name="Alm E.J."/>
        </authorList>
    </citation>
    <scope>NUCLEOTIDE SEQUENCE [LARGE SCALE GENOMIC DNA]</scope>
    <source>
        <strain evidence="1 2">BIOML-A5</strain>
    </source>
</reference>
<dbReference type="AlphaFoldDB" id="A0A7X2JI08"/>
<organism evidence="1 2">
    <name type="scientific">Agathobacter rectalis</name>
    <dbReference type="NCBI Taxonomy" id="39491"/>
    <lineage>
        <taxon>Bacteria</taxon>
        <taxon>Bacillati</taxon>
        <taxon>Bacillota</taxon>
        <taxon>Clostridia</taxon>
        <taxon>Lachnospirales</taxon>
        <taxon>Lachnospiraceae</taxon>
        <taxon>Agathobacter</taxon>
    </lineage>
</organism>
<name>A0A7X2JI08_9FIRM</name>
<proteinExistence type="predicted"/>
<comment type="caution">
    <text evidence="1">The sequence shown here is derived from an EMBL/GenBank/DDBJ whole genome shotgun (WGS) entry which is preliminary data.</text>
</comment>
<evidence type="ECO:0000313" key="2">
    <source>
        <dbReference type="Proteomes" id="UP000465607"/>
    </source>
</evidence>
<protein>
    <submittedName>
        <fullName evidence="1">Uncharacterized protein</fullName>
    </submittedName>
</protein>
<dbReference type="Proteomes" id="UP000465607">
    <property type="component" value="Unassembled WGS sequence"/>
</dbReference>
<dbReference type="RefSeq" id="WP_154268055.1">
    <property type="nucleotide sequence ID" value="NZ_WKQO01000001.1"/>
</dbReference>
<gene>
    <name evidence="1" type="ORF">GKE44_01280</name>
</gene>
<sequence length="626" mass="72385">MPLTEFRDFVVELQKMYCIKNENYFDELAAFLADNDWFGVTVQWKDKNMYVNPTEFADIMPAIKRHFDMAFLSEDKQRERLEEMLAEKDNNTFEKLKKFYETFDIPDDTRLQLNEFIFRYLKVDVCFVTDAGLKELVDVVCEDIPKYVGDAFTMFLAWVKEHYSVCYVNDYMLTKRISREDENEAYEQEDYLQLLYYLYCPSYIDDRHMYQKAAQSKNYADTWLYLALHFICALRDTDLVRIPHPRLEREPEDILKDIKRGTFTDKEAVKVIYSIIYPLRNSPLKPNKTKRYSSVPYIKFDVPESCEVHIGMLFAIAEAHRIIAGVSDNEPLIRVIKSYREISKNMGDEIGMLFIESDFKARRMNKAYMQSIFELTDTVSQNGDEFSTKGYMMAAFARSHKGSFGEFAHTTYRYLKDANMSGLTPEYVAKELFERGVLSFIPSMLLKMITGGGYNRLTVQNQTRLIKELGMSPGEIETAVKVSDSAFRKSAETAADIYRNTDRETVINVLHRMGNGEAVSKMRECGCLYSAFGKLCPYDDNHNCMNCDYEISSKSTIFLMASEFNRLNGLYKSAESLNEKEKCESMIVNIVMPAMNEILTCAGETYGSEAAQMLGEIIKESTAGED</sequence>
<dbReference type="EMBL" id="WKQV01000001">
    <property type="protein sequence ID" value="MSD25833.1"/>
    <property type="molecule type" value="Genomic_DNA"/>
</dbReference>